<accession>A0A381QBL7</accession>
<name>A0A381QBL7_9ZZZZ</name>
<evidence type="ECO:0000313" key="1">
    <source>
        <dbReference type="EMBL" id="SUZ76735.1"/>
    </source>
</evidence>
<gene>
    <name evidence="1" type="ORF">METZ01_LOCUS29589</name>
</gene>
<reference evidence="1" key="1">
    <citation type="submission" date="2018-05" db="EMBL/GenBank/DDBJ databases">
        <authorList>
            <person name="Lanie J.A."/>
            <person name="Ng W.-L."/>
            <person name="Kazmierczak K.M."/>
            <person name="Andrzejewski T.M."/>
            <person name="Davidsen T.M."/>
            <person name="Wayne K.J."/>
            <person name="Tettelin H."/>
            <person name="Glass J.I."/>
            <person name="Rusch D."/>
            <person name="Podicherti R."/>
            <person name="Tsui H.-C.T."/>
            <person name="Winkler M.E."/>
        </authorList>
    </citation>
    <scope>NUCLEOTIDE SEQUENCE</scope>
</reference>
<sequence>MIEFAATWGRADSTGDVTAGLQVGAPSSSLKRWQKSNWQQRASTSRLSGYVLHVRSPKVVKGRQ</sequence>
<dbReference type="EMBL" id="UINC01001290">
    <property type="protein sequence ID" value="SUZ76735.1"/>
    <property type="molecule type" value="Genomic_DNA"/>
</dbReference>
<organism evidence="1">
    <name type="scientific">marine metagenome</name>
    <dbReference type="NCBI Taxonomy" id="408172"/>
    <lineage>
        <taxon>unclassified sequences</taxon>
        <taxon>metagenomes</taxon>
        <taxon>ecological metagenomes</taxon>
    </lineage>
</organism>
<dbReference type="AlphaFoldDB" id="A0A381QBL7"/>
<proteinExistence type="predicted"/>
<protein>
    <submittedName>
        <fullName evidence="1">Uncharacterized protein</fullName>
    </submittedName>
</protein>